<evidence type="ECO:0000313" key="1">
    <source>
        <dbReference type="EMBL" id="MEA5446783.1"/>
    </source>
</evidence>
<sequence>MLKARHIAALAAAIASATVLSGCEQSPRSLGDWAGDYALAPCEMSDQELAELEIGSIFEFRGREYEHEPELLAYSRTRPYQPAPLFPRDPWPPLSLRGAGRPVEASELSVGESGQLRALFEWEGHRRFMSLEHAFDLELIAEPGRNRHPVLKFYAQRMDPESGRVERTRDMIEYFQDLFEAESLCLTPAPNQGEA</sequence>
<dbReference type="PROSITE" id="PS51257">
    <property type="entry name" value="PROKAR_LIPOPROTEIN"/>
    <property type="match status" value="1"/>
</dbReference>
<protein>
    <recommendedName>
        <fullName evidence="3">Lipoprotein</fullName>
    </recommendedName>
</protein>
<evidence type="ECO:0008006" key="3">
    <source>
        <dbReference type="Google" id="ProtNLM"/>
    </source>
</evidence>
<name>A0AAP6JH53_9GAMM</name>
<keyword evidence="2" id="KW-1185">Reference proteome</keyword>
<organism evidence="1 2">
    <name type="scientific">Natronospira elongata</name>
    <dbReference type="NCBI Taxonomy" id="3110268"/>
    <lineage>
        <taxon>Bacteria</taxon>
        <taxon>Pseudomonadati</taxon>
        <taxon>Pseudomonadota</taxon>
        <taxon>Gammaproteobacteria</taxon>
        <taxon>Natronospirales</taxon>
        <taxon>Natronospiraceae</taxon>
        <taxon>Natronospira</taxon>
    </lineage>
</organism>
<dbReference type="RefSeq" id="WP_346053313.1">
    <property type="nucleotide sequence ID" value="NZ_JAYGII010000056.1"/>
</dbReference>
<comment type="caution">
    <text evidence="1">The sequence shown here is derived from an EMBL/GenBank/DDBJ whole genome shotgun (WGS) entry which is preliminary data.</text>
</comment>
<proteinExistence type="predicted"/>
<evidence type="ECO:0000313" key="2">
    <source>
        <dbReference type="Proteomes" id="UP001302316"/>
    </source>
</evidence>
<dbReference type="Proteomes" id="UP001302316">
    <property type="component" value="Unassembled WGS sequence"/>
</dbReference>
<dbReference type="EMBL" id="JAYGII010000056">
    <property type="protein sequence ID" value="MEA5446783.1"/>
    <property type="molecule type" value="Genomic_DNA"/>
</dbReference>
<gene>
    <name evidence="1" type="ORF">VCB98_13230</name>
</gene>
<accession>A0AAP6JH53</accession>
<dbReference type="AlphaFoldDB" id="A0AAP6JH53"/>
<reference evidence="1 2" key="1">
    <citation type="submission" date="2023-12" db="EMBL/GenBank/DDBJ databases">
        <title>Whole-genome sequencing of halo(alkali)philic microorganisms from hypersaline lakes.</title>
        <authorList>
            <person name="Sorokin D.Y."/>
            <person name="Merkel A.Y."/>
            <person name="Messina E."/>
            <person name="Yakimov M."/>
        </authorList>
    </citation>
    <scope>NUCLEOTIDE SEQUENCE [LARGE SCALE GENOMIC DNA]</scope>
    <source>
        <strain evidence="1 2">AB-CW1</strain>
    </source>
</reference>